<feature type="transmembrane region" description="Helical" evidence="1">
    <location>
        <begin position="29"/>
        <end position="49"/>
    </location>
</feature>
<protein>
    <submittedName>
        <fullName evidence="2">Uncharacterized protein</fullName>
    </submittedName>
</protein>
<name>A0A1Y3GAM7_9EURY</name>
<evidence type="ECO:0000313" key="3">
    <source>
        <dbReference type="Proteomes" id="UP000195137"/>
    </source>
</evidence>
<dbReference type="RefSeq" id="WP_086637603.1">
    <property type="nucleotide sequence ID" value="NZ_MRZU01000004.1"/>
</dbReference>
<organism evidence="2 3">
    <name type="scientific">Methanonatronarchaeum thermophilum</name>
    <dbReference type="NCBI Taxonomy" id="1927129"/>
    <lineage>
        <taxon>Archaea</taxon>
        <taxon>Methanobacteriati</taxon>
        <taxon>Methanobacteriota</taxon>
        <taxon>Methanonatronarchaeia</taxon>
        <taxon>Methanonatronarchaeales</taxon>
        <taxon>Methanonatronarchaeaceae</taxon>
        <taxon>Methanonatronarchaeum</taxon>
    </lineage>
</organism>
<dbReference type="Proteomes" id="UP000195137">
    <property type="component" value="Unassembled WGS sequence"/>
</dbReference>
<keyword evidence="1" id="KW-0472">Membrane</keyword>
<gene>
    <name evidence="2" type="ORF">AMET1_1228</name>
</gene>
<accession>A0A1Y3GAM7</accession>
<comment type="caution">
    <text evidence="2">The sequence shown here is derived from an EMBL/GenBank/DDBJ whole genome shotgun (WGS) entry which is preliminary data.</text>
</comment>
<keyword evidence="1" id="KW-1133">Transmembrane helix</keyword>
<evidence type="ECO:0000313" key="2">
    <source>
        <dbReference type="EMBL" id="OUJ18317.1"/>
    </source>
</evidence>
<dbReference type="EMBL" id="MRZU01000004">
    <property type="protein sequence ID" value="OUJ18317.1"/>
    <property type="molecule type" value="Genomic_DNA"/>
</dbReference>
<proteinExistence type="predicted"/>
<keyword evidence="3" id="KW-1185">Reference proteome</keyword>
<sequence length="87" mass="9789">MAPIMPALMAGLVLVGGYLRDPRHLALLFLVYWLVPFLGGAVVVSLDLGLLDVLVFQPMDYWISMLVDLVFGLFGGFYDKLVPWWFV</sequence>
<keyword evidence="1" id="KW-0812">Transmembrane</keyword>
<feature type="transmembrane region" description="Helical" evidence="1">
    <location>
        <begin position="61"/>
        <end position="78"/>
    </location>
</feature>
<dbReference type="AlphaFoldDB" id="A0A1Y3GAM7"/>
<evidence type="ECO:0000256" key="1">
    <source>
        <dbReference type="SAM" id="Phobius"/>
    </source>
</evidence>
<reference evidence="2 3" key="1">
    <citation type="submission" date="2016-12" db="EMBL/GenBank/DDBJ databases">
        <title>Discovery of methanogenic haloarchaea.</title>
        <authorList>
            <person name="Sorokin D.Y."/>
            <person name="Makarova K.S."/>
            <person name="Abbas B."/>
            <person name="Ferrer M."/>
            <person name="Golyshin P.N."/>
        </authorList>
    </citation>
    <scope>NUCLEOTIDE SEQUENCE [LARGE SCALE GENOMIC DNA]</scope>
    <source>
        <strain evidence="2">AMET1</strain>
    </source>
</reference>